<gene>
    <name evidence="3" type="ORF">K8344_00165</name>
</gene>
<dbReference type="Pfam" id="PF18962">
    <property type="entry name" value="Por_Secre_tail"/>
    <property type="match status" value="1"/>
</dbReference>
<dbReference type="InterPro" id="IPR026444">
    <property type="entry name" value="Secre_tail"/>
</dbReference>
<dbReference type="AlphaFoldDB" id="A0A9X1QZE5"/>
<dbReference type="Proteomes" id="UP001139462">
    <property type="component" value="Unassembled WGS sequence"/>
</dbReference>
<evidence type="ECO:0000256" key="1">
    <source>
        <dbReference type="ARBA" id="ARBA00022729"/>
    </source>
</evidence>
<dbReference type="RefSeq" id="WP_237606231.1">
    <property type="nucleotide sequence ID" value="NZ_JAIRBB010000001.1"/>
</dbReference>
<evidence type="ECO:0000259" key="2">
    <source>
        <dbReference type="Pfam" id="PF18962"/>
    </source>
</evidence>
<keyword evidence="4" id="KW-1185">Reference proteome</keyword>
<name>A0A9X1QZE5_9FLAO</name>
<evidence type="ECO:0000313" key="4">
    <source>
        <dbReference type="Proteomes" id="UP001139462"/>
    </source>
</evidence>
<sequence>MKTFINLKLFLLSIILFNIQGIILNPQQNNLYAQNPNLFDNTWYFVTGELDGEIFFLPPEEHLIEVTFNSEEIYLCYPSCDECYSNNVVINANSFIVSETEPWIVLIGLCNPPQNDFIGTHNSVYFYSHVNSKNPFNYIIEPVDDYLQLTVTNVEGDFAIYNSVLLTTPEFDNSSFGFYPNPVDETLNIKNNFNQPVDVSIYNVNGKNLKSYTINEKLETININDLNSGLYFVIFKNEAGESLLKRFIKK</sequence>
<reference evidence="3" key="1">
    <citation type="submission" date="2021-09" db="EMBL/GenBank/DDBJ databases">
        <title>Genome of Aequorivita sp. strain F64183.</title>
        <authorList>
            <person name="Wang Y."/>
        </authorList>
    </citation>
    <scope>NUCLEOTIDE SEQUENCE</scope>
    <source>
        <strain evidence="3">F64183</strain>
    </source>
</reference>
<proteinExistence type="predicted"/>
<dbReference type="EMBL" id="JAIRBB010000001">
    <property type="protein sequence ID" value="MCG2429521.1"/>
    <property type="molecule type" value="Genomic_DNA"/>
</dbReference>
<evidence type="ECO:0000313" key="3">
    <source>
        <dbReference type="EMBL" id="MCG2429521.1"/>
    </source>
</evidence>
<feature type="domain" description="Secretion system C-terminal sorting" evidence="2">
    <location>
        <begin position="179"/>
        <end position="248"/>
    </location>
</feature>
<keyword evidence="1" id="KW-0732">Signal</keyword>
<dbReference type="NCBIfam" id="TIGR04183">
    <property type="entry name" value="Por_Secre_tail"/>
    <property type="match status" value="1"/>
</dbReference>
<organism evidence="3 4">
    <name type="scientific">Aequorivita xiaoshiensis</name>
    <dbReference type="NCBI Taxonomy" id="2874476"/>
    <lineage>
        <taxon>Bacteria</taxon>
        <taxon>Pseudomonadati</taxon>
        <taxon>Bacteroidota</taxon>
        <taxon>Flavobacteriia</taxon>
        <taxon>Flavobacteriales</taxon>
        <taxon>Flavobacteriaceae</taxon>
        <taxon>Aequorivita</taxon>
    </lineage>
</organism>
<accession>A0A9X1QZE5</accession>
<comment type="caution">
    <text evidence="3">The sequence shown here is derived from an EMBL/GenBank/DDBJ whole genome shotgun (WGS) entry which is preliminary data.</text>
</comment>
<protein>
    <submittedName>
        <fullName evidence="3">T9SS type A sorting domain-containing protein</fullName>
    </submittedName>
</protein>